<evidence type="ECO:0000256" key="1">
    <source>
        <dbReference type="ARBA" id="ARBA00008690"/>
    </source>
</evidence>
<feature type="region of interest" description="Disordered" evidence="2">
    <location>
        <begin position="148"/>
        <end position="179"/>
    </location>
</feature>
<keyword evidence="5" id="KW-1185">Reference proteome</keyword>
<dbReference type="InterPro" id="IPR021410">
    <property type="entry name" value="FAF"/>
</dbReference>
<protein>
    <recommendedName>
        <fullName evidence="3">FAF domain-containing protein</fullName>
    </recommendedName>
</protein>
<gene>
    <name evidence="4" type="ORF">H0E87_004431</name>
</gene>
<name>A0A8T2ZFC1_POPDE</name>
<feature type="compositionally biased region" description="Acidic residues" evidence="2">
    <location>
        <begin position="210"/>
        <end position="219"/>
    </location>
</feature>
<feature type="region of interest" description="Disordered" evidence="2">
    <location>
        <begin position="210"/>
        <end position="240"/>
    </location>
</feature>
<evidence type="ECO:0000313" key="5">
    <source>
        <dbReference type="Proteomes" id="UP000807159"/>
    </source>
</evidence>
<reference evidence="4" key="1">
    <citation type="journal article" date="2021" name="J. Hered.">
        <title>Genome Assembly of Salicaceae Populus deltoides (Eastern Cottonwood) I-69 Based on Nanopore Sequencing and Hi-C Technologies.</title>
        <authorList>
            <person name="Bai S."/>
            <person name="Wu H."/>
            <person name="Zhang J."/>
            <person name="Pan Z."/>
            <person name="Zhao W."/>
            <person name="Li Z."/>
            <person name="Tong C."/>
        </authorList>
    </citation>
    <scope>NUCLEOTIDE SEQUENCE</scope>
    <source>
        <tissue evidence="4">Leaf</tissue>
    </source>
</reference>
<dbReference type="Proteomes" id="UP000807159">
    <property type="component" value="Chromosome 2"/>
</dbReference>
<feature type="domain" description="FAF" evidence="3">
    <location>
        <begin position="65"/>
        <end position="123"/>
    </location>
</feature>
<dbReference type="Pfam" id="PF11250">
    <property type="entry name" value="FAF"/>
    <property type="match status" value="1"/>
</dbReference>
<dbReference type="EMBL" id="JACEGQ020000002">
    <property type="protein sequence ID" value="KAH8516011.1"/>
    <property type="molecule type" value="Genomic_DNA"/>
</dbReference>
<sequence>MASNVSSPSSSTIVGEYIGIESCLDLKNEEDIFTSSSNKEETNYESCSQRCHREKREQRWAKKKELPPPIPLLARTENLPSHMPWVLKRYYTSDGRLILREEKVRLHEYFRAHRSNGRLTLHLVPLDDEVSAPLFVGDERRHDIESIDIDQWYDNEDDGEEEQVLEQEHEEDKEENESLVEESIDVKVNDNDGVENDYFGNNVDSGETIEVEEEEEEAVHDDQRVPSMESSESAGKSLNYNSTVRTSSTCIFGVPVPAIRPVHT</sequence>
<comment type="caution">
    <text evidence="4">The sequence shown here is derived from an EMBL/GenBank/DDBJ whole genome shotgun (WGS) entry which is preliminary data.</text>
</comment>
<evidence type="ECO:0000259" key="3">
    <source>
        <dbReference type="Pfam" id="PF11250"/>
    </source>
</evidence>
<dbReference type="PANTHER" id="PTHR33155">
    <property type="entry name" value="FANTASTIC FOUR-LIKE PROTEIN (DUF3049)"/>
    <property type="match status" value="1"/>
</dbReference>
<organism evidence="4 5">
    <name type="scientific">Populus deltoides</name>
    <name type="common">Eastern poplar</name>
    <name type="synonym">Eastern cottonwood</name>
    <dbReference type="NCBI Taxonomy" id="3696"/>
    <lineage>
        <taxon>Eukaryota</taxon>
        <taxon>Viridiplantae</taxon>
        <taxon>Streptophyta</taxon>
        <taxon>Embryophyta</taxon>
        <taxon>Tracheophyta</taxon>
        <taxon>Spermatophyta</taxon>
        <taxon>Magnoliopsida</taxon>
        <taxon>eudicotyledons</taxon>
        <taxon>Gunneridae</taxon>
        <taxon>Pentapetalae</taxon>
        <taxon>rosids</taxon>
        <taxon>fabids</taxon>
        <taxon>Malpighiales</taxon>
        <taxon>Salicaceae</taxon>
        <taxon>Saliceae</taxon>
        <taxon>Populus</taxon>
    </lineage>
</organism>
<dbReference type="InterPro" id="IPR046431">
    <property type="entry name" value="FAF_dom"/>
</dbReference>
<feature type="compositionally biased region" description="Polar residues" evidence="2">
    <location>
        <begin position="228"/>
        <end position="240"/>
    </location>
</feature>
<accession>A0A8T2ZFC1</accession>
<comment type="similarity">
    <text evidence="1">Belongs to the fantastic four family.</text>
</comment>
<proteinExistence type="inferred from homology"/>
<evidence type="ECO:0000256" key="2">
    <source>
        <dbReference type="SAM" id="MobiDB-lite"/>
    </source>
</evidence>
<evidence type="ECO:0000313" key="4">
    <source>
        <dbReference type="EMBL" id="KAH8516011.1"/>
    </source>
</evidence>
<dbReference type="PANTHER" id="PTHR33155:SF17">
    <property type="entry name" value="F2E2.18-RELATED"/>
    <property type="match status" value="1"/>
</dbReference>
<dbReference type="AlphaFoldDB" id="A0A8T2ZFC1"/>